<reference evidence="2 3" key="1">
    <citation type="submission" date="2016-12" db="EMBL/GenBank/DDBJ databases">
        <title>Trade-off between light-utilization and light-protection in marine flavobacteria.</title>
        <authorList>
            <person name="Kumagai Y."/>
            <person name="Yoshizawa S."/>
            <person name="Kogure K."/>
            <person name="Iwasaki W."/>
        </authorList>
    </citation>
    <scope>NUCLEOTIDE SEQUENCE [LARGE SCALE GENOMIC DNA]</scope>
    <source>
        <strain evidence="2 3">ATCC 43844</strain>
    </source>
</reference>
<name>A0A2S7WYN5_9FLAO</name>
<evidence type="ECO:0000313" key="3">
    <source>
        <dbReference type="Proteomes" id="UP000239068"/>
    </source>
</evidence>
<feature type="signal peptide" evidence="1">
    <location>
        <begin position="1"/>
        <end position="21"/>
    </location>
</feature>
<dbReference type="Proteomes" id="UP000239068">
    <property type="component" value="Unassembled WGS sequence"/>
</dbReference>
<evidence type="ECO:0000256" key="1">
    <source>
        <dbReference type="SAM" id="SignalP"/>
    </source>
</evidence>
<dbReference type="AlphaFoldDB" id="A0A2S7WYN5"/>
<dbReference type="EMBL" id="MSCM01000001">
    <property type="protein sequence ID" value="PQJ82531.1"/>
    <property type="molecule type" value="Genomic_DNA"/>
</dbReference>
<organism evidence="2 3">
    <name type="scientific">Polaribacter glomeratus</name>
    <dbReference type="NCBI Taxonomy" id="102"/>
    <lineage>
        <taxon>Bacteria</taxon>
        <taxon>Pseudomonadati</taxon>
        <taxon>Bacteroidota</taxon>
        <taxon>Flavobacteriia</taxon>
        <taxon>Flavobacteriales</taxon>
        <taxon>Flavobacteriaceae</taxon>
    </lineage>
</organism>
<dbReference type="OrthoDB" id="1203055at2"/>
<proteinExistence type="predicted"/>
<keyword evidence="1" id="KW-0732">Signal</keyword>
<protein>
    <submittedName>
        <fullName evidence="2">Uncharacterized protein</fullName>
    </submittedName>
</protein>
<keyword evidence="3" id="KW-1185">Reference proteome</keyword>
<dbReference type="RefSeq" id="WP_105021094.1">
    <property type="nucleotide sequence ID" value="NZ_MSCM01000001.1"/>
</dbReference>
<comment type="caution">
    <text evidence="2">The sequence shown here is derived from an EMBL/GenBank/DDBJ whole genome shotgun (WGS) entry which is preliminary data.</text>
</comment>
<evidence type="ECO:0000313" key="2">
    <source>
        <dbReference type="EMBL" id="PQJ82531.1"/>
    </source>
</evidence>
<gene>
    <name evidence="2" type="ORF">BTO16_08070</name>
</gene>
<sequence>MKTIKSIFTIIIFISATFVFSQEAKKTSKEDLKSYYQKRANEDAKFEQNFKATSKSEERKFWKEQKHYEEDLKEKDSIAHEAYMNGKRDAYAAHSKNCNNHCHHSRYYHSHVVFYYQASYHQERRPYSRPAETRVQIRTPRVSLGIF</sequence>
<accession>A0A2S7WYN5</accession>
<feature type="chain" id="PRO_5015499651" evidence="1">
    <location>
        <begin position="22"/>
        <end position="147"/>
    </location>
</feature>